<proteinExistence type="predicted"/>
<dbReference type="InterPro" id="IPR002197">
    <property type="entry name" value="HTH_Fis"/>
</dbReference>
<evidence type="ECO:0000259" key="8">
    <source>
        <dbReference type="Pfam" id="PF25601"/>
    </source>
</evidence>
<keyword evidence="10" id="KW-1185">Reference proteome</keyword>
<dbReference type="PROSITE" id="PS00688">
    <property type="entry name" value="SIGMA54_INTERACT_3"/>
    <property type="match status" value="1"/>
</dbReference>
<dbReference type="Pfam" id="PF02954">
    <property type="entry name" value="HTH_8"/>
    <property type="match status" value="1"/>
</dbReference>
<keyword evidence="6" id="KW-0812">Transmembrane</keyword>
<gene>
    <name evidence="9" type="primary">zraR_2</name>
    <name evidence="9" type="ORF">DEAC_c06110</name>
</gene>
<evidence type="ECO:0000256" key="3">
    <source>
        <dbReference type="ARBA" id="ARBA00023015"/>
    </source>
</evidence>
<dbReference type="Gene3D" id="1.10.10.60">
    <property type="entry name" value="Homeodomain-like"/>
    <property type="match status" value="1"/>
</dbReference>
<keyword evidence="1" id="KW-0547">Nucleotide-binding</keyword>
<dbReference type="Pfam" id="PF25601">
    <property type="entry name" value="AAA_lid_14"/>
    <property type="match status" value="1"/>
</dbReference>
<feature type="domain" description="DNA binding HTH" evidence="7">
    <location>
        <begin position="186"/>
        <end position="227"/>
    </location>
</feature>
<reference evidence="9 10" key="1">
    <citation type="submission" date="2015-06" db="EMBL/GenBank/DDBJ databases">
        <title>Draft genome of the moderately acidophilic sulfate reducer Candidatus Desulfosporosinus acididurans strain M1.</title>
        <authorList>
            <person name="Poehlein A."/>
            <person name="Petzsch P."/>
            <person name="Johnson B.D."/>
            <person name="Schloemann M."/>
            <person name="Daniel R."/>
            <person name="Muehling M."/>
        </authorList>
    </citation>
    <scope>NUCLEOTIDE SEQUENCE [LARGE SCALE GENOMIC DNA]</scope>
    <source>
        <strain evidence="9 10">M1</strain>
    </source>
</reference>
<keyword evidence="5" id="KW-0804">Transcription</keyword>
<protein>
    <submittedName>
        <fullName evidence="9">Transcriptional regulatory protein ZraR</fullName>
    </submittedName>
</protein>
<dbReference type="InterPro" id="IPR025944">
    <property type="entry name" value="Sigma_54_int_dom_CS"/>
</dbReference>
<keyword evidence="4" id="KW-0238">DNA-binding</keyword>
<dbReference type="STRING" id="476652.DEAC_c06110"/>
<evidence type="ECO:0000256" key="4">
    <source>
        <dbReference type="ARBA" id="ARBA00023125"/>
    </source>
</evidence>
<evidence type="ECO:0000313" key="10">
    <source>
        <dbReference type="Proteomes" id="UP000036356"/>
    </source>
</evidence>
<evidence type="ECO:0000313" key="9">
    <source>
        <dbReference type="EMBL" id="KLU67399.1"/>
    </source>
</evidence>
<dbReference type="Proteomes" id="UP000036356">
    <property type="component" value="Unassembled WGS sequence"/>
</dbReference>
<dbReference type="InterPro" id="IPR058031">
    <property type="entry name" value="AAA_lid_NorR"/>
</dbReference>
<feature type="domain" description="NorR-like AAA+ ATPase lid" evidence="8">
    <location>
        <begin position="116"/>
        <end position="164"/>
    </location>
</feature>
<dbReference type="PATRIC" id="fig|476652.3.peg.623"/>
<accession>A0A0J1FVD4</accession>
<keyword evidence="3" id="KW-0805">Transcription regulation</keyword>
<name>A0A0J1FVD4_9FIRM</name>
<dbReference type="AlphaFoldDB" id="A0A0J1FVD4"/>
<feature type="transmembrane region" description="Helical" evidence="6">
    <location>
        <begin position="28"/>
        <end position="47"/>
    </location>
</feature>
<feature type="transmembrane region" description="Helical" evidence="6">
    <location>
        <begin position="79"/>
        <end position="100"/>
    </location>
</feature>
<evidence type="ECO:0000259" key="7">
    <source>
        <dbReference type="Pfam" id="PF02954"/>
    </source>
</evidence>
<evidence type="ECO:0000256" key="5">
    <source>
        <dbReference type="ARBA" id="ARBA00023163"/>
    </source>
</evidence>
<evidence type="ECO:0000256" key="2">
    <source>
        <dbReference type="ARBA" id="ARBA00022840"/>
    </source>
</evidence>
<dbReference type="GO" id="GO:0043565">
    <property type="term" value="F:sequence-specific DNA binding"/>
    <property type="evidence" value="ECO:0007669"/>
    <property type="project" value="InterPro"/>
</dbReference>
<dbReference type="PANTHER" id="PTHR32071:SF21">
    <property type="entry name" value="TRANSCRIPTIONAL REGULATORY PROTEIN FLGR"/>
    <property type="match status" value="1"/>
</dbReference>
<keyword evidence="2" id="KW-0067">ATP-binding</keyword>
<keyword evidence="6" id="KW-0472">Membrane</keyword>
<comment type="caution">
    <text evidence="9">The sequence shown here is derived from an EMBL/GenBank/DDBJ whole genome shotgun (WGS) entry which is preliminary data.</text>
</comment>
<organism evidence="9 10">
    <name type="scientific">Desulfosporosinus acididurans</name>
    <dbReference type="NCBI Taxonomy" id="476652"/>
    <lineage>
        <taxon>Bacteria</taxon>
        <taxon>Bacillati</taxon>
        <taxon>Bacillota</taxon>
        <taxon>Clostridia</taxon>
        <taxon>Eubacteriales</taxon>
        <taxon>Desulfitobacteriaceae</taxon>
        <taxon>Desulfosporosinus</taxon>
    </lineage>
</organism>
<dbReference type="EMBL" id="LDZY01000002">
    <property type="protein sequence ID" value="KLU67399.1"/>
    <property type="molecule type" value="Genomic_DNA"/>
</dbReference>
<dbReference type="Gene3D" id="1.10.8.60">
    <property type="match status" value="1"/>
</dbReference>
<dbReference type="SUPFAM" id="SSF46689">
    <property type="entry name" value="Homeodomain-like"/>
    <property type="match status" value="1"/>
</dbReference>
<dbReference type="PRINTS" id="PR01590">
    <property type="entry name" value="HTHFIS"/>
</dbReference>
<dbReference type="InterPro" id="IPR009057">
    <property type="entry name" value="Homeodomain-like_sf"/>
</dbReference>
<sequence length="234" mass="26651">MLLGYVSSKKPTAPSGGWSDLWKQEDYWAMWLGLTIVVLAIAFWSLGNDFLNRIVLKVPNYSDYRTAVAYISSHKSALFTLYLFFLGLFTIAVKALTGYGTPNSVLRKNRDCINGSETKEQLLKYSYPGNVRELFHLIERGRILAVDGKIAPKDIWGDSEEIQQTPSSFDSDEEFFNLFRNNQYPTLEEVEKHYIAAALKRSKGNKTQTASLLGISVRNLYRKLQSYESEPSNH</sequence>
<evidence type="ECO:0000256" key="1">
    <source>
        <dbReference type="ARBA" id="ARBA00022741"/>
    </source>
</evidence>
<keyword evidence="6" id="KW-1133">Transmembrane helix</keyword>
<evidence type="ECO:0000256" key="6">
    <source>
        <dbReference type="SAM" id="Phobius"/>
    </source>
</evidence>
<dbReference type="PANTHER" id="PTHR32071">
    <property type="entry name" value="TRANSCRIPTIONAL REGULATORY PROTEIN"/>
    <property type="match status" value="1"/>
</dbReference>